<dbReference type="OrthoDB" id="387481at2759"/>
<gene>
    <name evidence="1" type="ORF">PVMG_04560</name>
</gene>
<proteinExistence type="predicted"/>
<evidence type="ECO:0000313" key="1">
    <source>
        <dbReference type="EMBL" id="KMZ89730.1"/>
    </source>
</evidence>
<sequence length="342" mass="40382">MSKDITDIENWKDDYPFLEKVWETYKKFDNTTEDGNNNYDVICGSYILNQINEEASRHKGFCIRLMKNLRYFSSEDDYYNLTQERCNILFNWMYKLMNEQNITSNIIYKLFERYNEDMQSQKNHNICHYFQYNKIHKPINITLLDIFNDNISNIETALKKKDSPSRNTGRNFVCECVKIYKDMNNLYCANGRGINDDYSSVCLKLTQFKSSYMRYLYYKDNLSSIIPSLDNINNDLFAKCPEYEKRLELGSDGRKTQERYSENGLNPATEGQRIFSEAGRTTNLGDVDNSMKKTITTTIVHNDNTNKIKIILNDIYKFIICIKLKNSYTIIFNLSNNSKEKI</sequence>
<name>A0A0J9T2T9_PLAVI</name>
<dbReference type="Proteomes" id="UP000053776">
    <property type="component" value="Unassembled WGS sequence"/>
</dbReference>
<organism evidence="1 2">
    <name type="scientific">Plasmodium vivax Mauritania I</name>
    <dbReference type="NCBI Taxonomy" id="1035515"/>
    <lineage>
        <taxon>Eukaryota</taxon>
        <taxon>Sar</taxon>
        <taxon>Alveolata</taxon>
        <taxon>Apicomplexa</taxon>
        <taxon>Aconoidasida</taxon>
        <taxon>Haemosporida</taxon>
        <taxon>Plasmodiidae</taxon>
        <taxon>Plasmodium</taxon>
        <taxon>Plasmodium (Plasmodium)</taxon>
    </lineage>
</organism>
<dbReference type="EMBL" id="KQ235146">
    <property type="protein sequence ID" value="KMZ89730.1"/>
    <property type="molecule type" value="Genomic_DNA"/>
</dbReference>
<dbReference type="AlphaFoldDB" id="A0A0J9T2T9"/>
<accession>A0A0J9T2T9</accession>
<evidence type="ECO:0000313" key="2">
    <source>
        <dbReference type="Proteomes" id="UP000053776"/>
    </source>
</evidence>
<protein>
    <submittedName>
        <fullName evidence="1">Uncharacterized protein</fullName>
    </submittedName>
</protein>
<reference evidence="1 2" key="1">
    <citation type="submission" date="2011-08" db="EMBL/GenBank/DDBJ databases">
        <title>The Genome Sequence of Plasmodium vivax Mauritania I.</title>
        <authorList>
            <consortium name="The Broad Institute Genome Sequencing Platform"/>
            <consortium name="The Broad Institute Genome Sequencing Center for Infectious Disease"/>
            <person name="Neafsey D."/>
            <person name="Carlton J."/>
            <person name="Barnwell J."/>
            <person name="Collins W."/>
            <person name="Escalante A."/>
            <person name="Mullikin J."/>
            <person name="Saul A."/>
            <person name="Guigo R."/>
            <person name="Camara F."/>
            <person name="Young S.K."/>
            <person name="Zeng Q."/>
            <person name="Gargeya S."/>
            <person name="Fitzgerald M."/>
            <person name="Haas B."/>
            <person name="Abouelleil A."/>
            <person name="Alvarado L."/>
            <person name="Arachchi H.M."/>
            <person name="Berlin A."/>
            <person name="Brown A."/>
            <person name="Chapman S.B."/>
            <person name="Chen Z."/>
            <person name="Dunbar C."/>
            <person name="Freedman E."/>
            <person name="Gearin G."/>
            <person name="Gellesch M."/>
            <person name="Goldberg J."/>
            <person name="Griggs A."/>
            <person name="Gujja S."/>
            <person name="Heiman D."/>
            <person name="Howarth C."/>
            <person name="Larson L."/>
            <person name="Lui A."/>
            <person name="MacDonald P.J.P."/>
            <person name="Montmayeur A."/>
            <person name="Murphy C."/>
            <person name="Neiman D."/>
            <person name="Pearson M."/>
            <person name="Priest M."/>
            <person name="Roberts A."/>
            <person name="Saif S."/>
            <person name="Shea T."/>
            <person name="Shenoy N."/>
            <person name="Sisk P."/>
            <person name="Stolte C."/>
            <person name="Sykes S."/>
            <person name="Wortman J."/>
            <person name="Nusbaum C."/>
            <person name="Birren B."/>
        </authorList>
    </citation>
    <scope>NUCLEOTIDE SEQUENCE [LARGE SCALE GENOMIC DNA]</scope>
    <source>
        <strain evidence="1 2">Mauritania I</strain>
    </source>
</reference>